<protein>
    <submittedName>
        <fullName evidence="3">Uncharacterized protein</fullName>
    </submittedName>
</protein>
<feature type="region of interest" description="Disordered" evidence="1">
    <location>
        <begin position="1"/>
        <end position="47"/>
    </location>
</feature>
<feature type="transmembrane region" description="Helical" evidence="2">
    <location>
        <begin position="59"/>
        <end position="80"/>
    </location>
</feature>
<evidence type="ECO:0000256" key="1">
    <source>
        <dbReference type="SAM" id="MobiDB-lite"/>
    </source>
</evidence>
<evidence type="ECO:0000313" key="4">
    <source>
        <dbReference type="Proteomes" id="UP001253848"/>
    </source>
</evidence>
<name>A0ABU3DSX4_9FLAO</name>
<keyword evidence="2" id="KW-0472">Membrane</keyword>
<gene>
    <name evidence="3" type="ORF">RM541_10600</name>
</gene>
<organism evidence="3 4">
    <name type="scientific">Autumnicola psychrophila</name>
    <dbReference type="NCBI Taxonomy" id="3075592"/>
    <lineage>
        <taxon>Bacteria</taxon>
        <taxon>Pseudomonadati</taxon>
        <taxon>Bacteroidota</taxon>
        <taxon>Flavobacteriia</taxon>
        <taxon>Flavobacteriales</taxon>
        <taxon>Flavobacteriaceae</taxon>
        <taxon>Autumnicola</taxon>
    </lineage>
</organism>
<reference evidence="3 4" key="1">
    <citation type="submission" date="2023-09" db="EMBL/GenBank/DDBJ databases">
        <authorList>
            <person name="Rey-Velasco X."/>
        </authorList>
    </citation>
    <scope>NUCLEOTIDE SEQUENCE [LARGE SCALE GENOMIC DNA]</scope>
    <source>
        <strain evidence="3 4">F225</strain>
    </source>
</reference>
<evidence type="ECO:0000256" key="2">
    <source>
        <dbReference type="SAM" id="Phobius"/>
    </source>
</evidence>
<dbReference type="EMBL" id="JAVRHN010000007">
    <property type="protein sequence ID" value="MDT0686816.1"/>
    <property type="molecule type" value="Genomic_DNA"/>
</dbReference>
<evidence type="ECO:0000313" key="3">
    <source>
        <dbReference type="EMBL" id="MDT0686816.1"/>
    </source>
</evidence>
<dbReference type="Proteomes" id="UP001253848">
    <property type="component" value="Unassembled WGS sequence"/>
</dbReference>
<feature type="compositionally biased region" description="Basic and acidic residues" evidence="1">
    <location>
        <begin position="36"/>
        <end position="47"/>
    </location>
</feature>
<keyword evidence="4" id="KW-1185">Reference proteome</keyword>
<keyword evidence="2" id="KW-1133">Transmembrane helix</keyword>
<accession>A0ABU3DSX4</accession>
<dbReference type="RefSeq" id="WP_311500125.1">
    <property type="nucleotide sequence ID" value="NZ_JAVRHN010000007.1"/>
</dbReference>
<comment type="caution">
    <text evidence="3">The sequence shown here is derived from an EMBL/GenBank/DDBJ whole genome shotgun (WGS) entry which is preliminary data.</text>
</comment>
<sequence length="81" mass="9122">MEDPAEKSKSNKSASTRREDILRQKRSSRKSTASVEETKKTSYRDHKNPVIRALSRTGYTVWIVVMAIGLILAFIVSVALL</sequence>
<keyword evidence="2" id="KW-0812">Transmembrane</keyword>
<proteinExistence type="predicted"/>